<dbReference type="SUPFAM" id="SSF46894">
    <property type="entry name" value="C-terminal effector domain of the bipartite response regulators"/>
    <property type="match status" value="1"/>
</dbReference>
<evidence type="ECO:0000259" key="4">
    <source>
        <dbReference type="PROSITE" id="PS50043"/>
    </source>
</evidence>
<dbReference type="Gene3D" id="3.40.50.2300">
    <property type="match status" value="1"/>
</dbReference>
<name>A0A7C9JRH7_9ACTN</name>
<feature type="modified residue" description="4-aspartylphosphate" evidence="3">
    <location>
        <position position="56"/>
    </location>
</feature>
<dbReference type="Proteomes" id="UP000479526">
    <property type="component" value="Unassembled WGS sequence"/>
</dbReference>
<reference evidence="6 7" key="1">
    <citation type="submission" date="2020-01" db="EMBL/GenBank/DDBJ databases">
        <title>Herbidospora sp. NEAU-GS84 nov., a novel actinomycete isolated from soil.</title>
        <authorList>
            <person name="Han L."/>
        </authorList>
    </citation>
    <scope>NUCLEOTIDE SEQUENCE [LARGE SCALE GENOMIC DNA]</scope>
    <source>
        <strain evidence="6 7">NEAU-GS84</strain>
    </source>
</reference>
<dbReference type="InterPro" id="IPR039420">
    <property type="entry name" value="WalR-like"/>
</dbReference>
<dbReference type="InterPro" id="IPR016032">
    <property type="entry name" value="Sig_transdc_resp-reg_C-effctor"/>
</dbReference>
<keyword evidence="2" id="KW-0238">DNA-binding</keyword>
<dbReference type="InterPro" id="IPR011006">
    <property type="entry name" value="CheY-like_superfamily"/>
</dbReference>
<evidence type="ECO:0000313" key="7">
    <source>
        <dbReference type="Proteomes" id="UP000479526"/>
    </source>
</evidence>
<dbReference type="SUPFAM" id="SSF52172">
    <property type="entry name" value="CheY-like"/>
    <property type="match status" value="1"/>
</dbReference>
<dbReference type="InterPro" id="IPR001789">
    <property type="entry name" value="Sig_transdc_resp-reg_receiver"/>
</dbReference>
<dbReference type="GO" id="GO:0006355">
    <property type="term" value="P:regulation of DNA-templated transcription"/>
    <property type="evidence" value="ECO:0007669"/>
    <property type="project" value="InterPro"/>
</dbReference>
<keyword evidence="1 3" id="KW-0597">Phosphoprotein</keyword>
<dbReference type="PRINTS" id="PR00038">
    <property type="entry name" value="HTHLUXR"/>
</dbReference>
<evidence type="ECO:0000259" key="5">
    <source>
        <dbReference type="PROSITE" id="PS50110"/>
    </source>
</evidence>
<organism evidence="6 7">
    <name type="scientific">Herbidospora solisilvae</name>
    <dbReference type="NCBI Taxonomy" id="2696284"/>
    <lineage>
        <taxon>Bacteria</taxon>
        <taxon>Bacillati</taxon>
        <taxon>Actinomycetota</taxon>
        <taxon>Actinomycetes</taxon>
        <taxon>Streptosporangiales</taxon>
        <taxon>Streptosporangiaceae</taxon>
        <taxon>Herbidospora</taxon>
    </lineage>
</organism>
<comment type="caution">
    <text evidence="6">The sequence shown here is derived from an EMBL/GenBank/DDBJ whole genome shotgun (WGS) entry which is preliminary data.</text>
</comment>
<dbReference type="PROSITE" id="PS00622">
    <property type="entry name" value="HTH_LUXR_1"/>
    <property type="match status" value="1"/>
</dbReference>
<dbReference type="PROSITE" id="PS50043">
    <property type="entry name" value="HTH_LUXR_2"/>
    <property type="match status" value="1"/>
</dbReference>
<dbReference type="GO" id="GO:0003677">
    <property type="term" value="F:DNA binding"/>
    <property type="evidence" value="ECO:0007669"/>
    <property type="project" value="UniProtKB-KW"/>
</dbReference>
<proteinExistence type="predicted"/>
<evidence type="ECO:0000256" key="1">
    <source>
        <dbReference type="ARBA" id="ARBA00022553"/>
    </source>
</evidence>
<accession>A0A7C9JRH7</accession>
<dbReference type="CDD" id="cd17535">
    <property type="entry name" value="REC_NarL-like"/>
    <property type="match status" value="1"/>
</dbReference>
<evidence type="ECO:0000256" key="2">
    <source>
        <dbReference type="ARBA" id="ARBA00023125"/>
    </source>
</evidence>
<keyword evidence="7" id="KW-1185">Reference proteome</keyword>
<evidence type="ECO:0000256" key="3">
    <source>
        <dbReference type="PROSITE-ProRule" id="PRU00169"/>
    </source>
</evidence>
<dbReference type="InterPro" id="IPR000792">
    <property type="entry name" value="Tscrpt_reg_LuxR_C"/>
</dbReference>
<dbReference type="Pfam" id="PF00196">
    <property type="entry name" value="GerE"/>
    <property type="match status" value="1"/>
</dbReference>
<dbReference type="PANTHER" id="PTHR43214">
    <property type="entry name" value="TWO-COMPONENT RESPONSE REGULATOR"/>
    <property type="match status" value="1"/>
</dbReference>
<dbReference type="PROSITE" id="PS50110">
    <property type="entry name" value="RESPONSE_REGULATORY"/>
    <property type="match status" value="1"/>
</dbReference>
<dbReference type="AlphaFoldDB" id="A0A7C9JRH7"/>
<dbReference type="SMART" id="SM00421">
    <property type="entry name" value="HTH_LUXR"/>
    <property type="match status" value="1"/>
</dbReference>
<feature type="domain" description="HTH luxR-type" evidence="4">
    <location>
        <begin position="156"/>
        <end position="221"/>
    </location>
</feature>
<dbReference type="SMART" id="SM00448">
    <property type="entry name" value="REC"/>
    <property type="match status" value="1"/>
</dbReference>
<sequence>MDVIDVLIVDDNPIVRAAMSAFLDADDRVRMVGEASNGHEGLAAARRLRPTVTLLDHRMPIADGLSVVSEMGLYTKVLALTSDYTEDVIASMLRGGVRGYLVHGQFDPPELLRAVLAVAEGRGWLSPVAASVATSLVRGQAERDQEQRERAERRHTVQTRFGITRREREVLNLLAQGLSNASIAIRLGLTEKTVKNHLNSVFGKLNVSSRTEAVLVWTGSA</sequence>
<dbReference type="InterPro" id="IPR058245">
    <property type="entry name" value="NreC/VraR/RcsB-like_REC"/>
</dbReference>
<protein>
    <submittedName>
        <fullName evidence="6">Response regulator</fullName>
    </submittedName>
</protein>
<dbReference type="RefSeq" id="WP_161478740.1">
    <property type="nucleotide sequence ID" value="NZ_WXEW01000002.1"/>
</dbReference>
<dbReference type="CDD" id="cd06170">
    <property type="entry name" value="LuxR_C_like"/>
    <property type="match status" value="1"/>
</dbReference>
<evidence type="ECO:0000313" key="6">
    <source>
        <dbReference type="EMBL" id="NAS21239.1"/>
    </source>
</evidence>
<feature type="domain" description="Response regulatory" evidence="5">
    <location>
        <begin position="5"/>
        <end position="118"/>
    </location>
</feature>
<dbReference type="EMBL" id="WXEW01000002">
    <property type="protein sequence ID" value="NAS21239.1"/>
    <property type="molecule type" value="Genomic_DNA"/>
</dbReference>
<dbReference type="Pfam" id="PF00072">
    <property type="entry name" value="Response_reg"/>
    <property type="match status" value="1"/>
</dbReference>
<dbReference type="GO" id="GO:0000160">
    <property type="term" value="P:phosphorelay signal transduction system"/>
    <property type="evidence" value="ECO:0007669"/>
    <property type="project" value="InterPro"/>
</dbReference>
<gene>
    <name evidence="6" type="ORF">GT755_06005</name>
</gene>